<sequence>MDSLFQTEQLLLLALESELAEQLPPAVVERGWDYYIKDRVQHIKLMDGDTLIGAVRGSDMYSVMLDVSDFSYSTCTCPNTEHCKHMAAVYFAACDKSGTRSPEDARRRLMGLAAAPEKQASTGRTDLPAEDYRRITAQMEDQYGEAWKQCRYSLHPLQSVLQGLKGIARDWNKSIQRYEWMLAILFTLKQAEKAFSLVDPFSKYYQQMSFTRMAEPWIEQFESLAAEQQQWREWTPRQFDWFETVVDFARKQGSDTDNELFRWDFLYLSLTSGRLDDDNWRADERLRLEEQASEAAPEDGTKRGSHFVAVALAALDMFEGRDEEAVARLASAPIEPIEPLVQMYAQTRLAERNWDSFDIWMTFFFDRRSKGANSRALVPFLFLCREADLAQPGNPKWSNWMMALLPFSYSSLADHWMEQGRYEEWADLQLLMGMSPDELDAKDLREAAKSAPQSLLPIFHQAIDDAIQGRNRQGYKQAVKLMKKLEKLYKSLKQNQQWARYVDSLNDKYHRLRALQEEMAKGNIRP</sequence>
<dbReference type="PROSITE" id="PS50966">
    <property type="entry name" value="ZF_SWIM"/>
    <property type="match status" value="1"/>
</dbReference>
<dbReference type="AlphaFoldDB" id="A0A2V2YZC4"/>
<keyword evidence="4" id="KW-1185">Reference proteome</keyword>
<keyword evidence="1" id="KW-0479">Metal-binding</keyword>
<dbReference type="InterPro" id="IPR007527">
    <property type="entry name" value="Znf_SWIM"/>
</dbReference>
<dbReference type="RefSeq" id="WP_110042415.1">
    <property type="nucleotide sequence ID" value="NZ_CP054612.1"/>
</dbReference>
<dbReference type="GO" id="GO:0008270">
    <property type="term" value="F:zinc ion binding"/>
    <property type="evidence" value="ECO:0007669"/>
    <property type="project" value="UniProtKB-KW"/>
</dbReference>
<reference evidence="3 4" key="1">
    <citation type="submission" date="2018-05" db="EMBL/GenBank/DDBJ databases">
        <title>Genomic Encyclopedia of Type Strains, Phase III (KMG-III): the genomes of soil and plant-associated and newly described type strains.</title>
        <authorList>
            <person name="Whitman W."/>
        </authorList>
    </citation>
    <scope>NUCLEOTIDE SEQUENCE [LARGE SCALE GENOMIC DNA]</scope>
    <source>
        <strain evidence="3 4">CECT 5696</strain>
    </source>
</reference>
<dbReference type="EMBL" id="QGTQ01000002">
    <property type="protein sequence ID" value="PWW07137.1"/>
    <property type="molecule type" value="Genomic_DNA"/>
</dbReference>
<protein>
    <recommendedName>
        <fullName evidence="2">SWIM-type domain-containing protein</fullName>
    </recommendedName>
</protein>
<evidence type="ECO:0000259" key="2">
    <source>
        <dbReference type="PROSITE" id="PS50966"/>
    </source>
</evidence>
<organism evidence="3 4">
    <name type="scientific">Paenibacillus cellulosilyticus</name>
    <dbReference type="NCBI Taxonomy" id="375489"/>
    <lineage>
        <taxon>Bacteria</taxon>
        <taxon>Bacillati</taxon>
        <taxon>Bacillota</taxon>
        <taxon>Bacilli</taxon>
        <taxon>Bacillales</taxon>
        <taxon>Paenibacillaceae</taxon>
        <taxon>Paenibacillus</taxon>
    </lineage>
</organism>
<keyword evidence="1" id="KW-0863">Zinc-finger</keyword>
<comment type="caution">
    <text evidence="3">The sequence shown here is derived from an EMBL/GenBank/DDBJ whole genome shotgun (WGS) entry which is preliminary data.</text>
</comment>
<dbReference type="OrthoDB" id="7593573at2"/>
<gene>
    <name evidence="3" type="ORF">DFQ01_10229</name>
</gene>
<proteinExistence type="predicted"/>
<dbReference type="Proteomes" id="UP000246635">
    <property type="component" value="Unassembled WGS sequence"/>
</dbReference>
<accession>A0A2V2YZC4</accession>
<evidence type="ECO:0000256" key="1">
    <source>
        <dbReference type="PROSITE-ProRule" id="PRU00325"/>
    </source>
</evidence>
<evidence type="ECO:0000313" key="4">
    <source>
        <dbReference type="Proteomes" id="UP000246635"/>
    </source>
</evidence>
<evidence type="ECO:0000313" key="3">
    <source>
        <dbReference type="EMBL" id="PWW07137.1"/>
    </source>
</evidence>
<keyword evidence="1" id="KW-0862">Zinc</keyword>
<name>A0A2V2YZC4_9BACL</name>
<feature type="domain" description="SWIM-type" evidence="2">
    <location>
        <begin position="61"/>
        <end position="94"/>
    </location>
</feature>